<keyword evidence="1" id="KW-0479">Metal-binding</keyword>
<evidence type="ECO:0000313" key="7">
    <source>
        <dbReference type="Proteomes" id="UP000321907"/>
    </source>
</evidence>
<dbReference type="InterPro" id="IPR004843">
    <property type="entry name" value="Calcineurin-like_PHP"/>
</dbReference>
<comment type="similarity">
    <text evidence="4">Belongs to the cyclic nucleotide phosphodiesterase class-III family.</text>
</comment>
<dbReference type="AlphaFoldDB" id="A0A5C7FHK2"/>
<dbReference type="Gene3D" id="3.60.21.10">
    <property type="match status" value="1"/>
</dbReference>
<reference evidence="6 7" key="1">
    <citation type="submission" date="2019-08" db="EMBL/GenBank/DDBJ databases">
        <title>Lewinella sp. strain SSH13 Genome sequencing and assembly.</title>
        <authorList>
            <person name="Kim I."/>
        </authorList>
    </citation>
    <scope>NUCLEOTIDE SEQUENCE [LARGE SCALE GENOMIC DNA]</scope>
    <source>
        <strain evidence="6 7">SSH13</strain>
    </source>
</reference>
<dbReference type="InterPro" id="IPR050884">
    <property type="entry name" value="CNP_phosphodiesterase-III"/>
</dbReference>
<evidence type="ECO:0000313" key="6">
    <source>
        <dbReference type="EMBL" id="TXF89199.1"/>
    </source>
</evidence>
<dbReference type="PANTHER" id="PTHR42988:SF2">
    <property type="entry name" value="CYCLIC NUCLEOTIDE PHOSPHODIESTERASE CBUA0032-RELATED"/>
    <property type="match status" value="1"/>
</dbReference>
<feature type="domain" description="Calcineurin-like phosphoesterase" evidence="5">
    <location>
        <begin position="6"/>
        <end position="190"/>
    </location>
</feature>
<dbReference type="GO" id="GO:0016787">
    <property type="term" value="F:hydrolase activity"/>
    <property type="evidence" value="ECO:0007669"/>
    <property type="project" value="UniProtKB-KW"/>
</dbReference>
<proteinExistence type="inferred from homology"/>
<evidence type="ECO:0000256" key="2">
    <source>
        <dbReference type="ARBA" id="ARBA00022801"/>
    </source>
</evidence>
<dbReference type="PANTHER" id="PTHR42988">
    <property type="entry name" value="PHOSPHOHYDROLASE"/>
    <property type="match status" value="1"/>
</dbReference>
<evidence type="ECO:0000259" key="5">
    <source>
        <dbReference type="Pfam" id="PF00149"/>
    </source>
</evidence>
<dbReference type="InterPro" id="IPR029052">
    <property type="entry name" value="Metallo-depent_PP-like"/>
</dbReference>
<keyword evidence="7" id="KW-1185">Reference proteome</keyword>
<dbReference type="GO" id="GO:0046872">
    <property type="term" value="F:metal ion binding"/>
    <property type="evidence" value="ECO:0007669"/>
    <property type="project" value="UniProtKB-KW"/>
</dbReference>
<organism evidence="6 7">
    <name type="scientific">Neolewinella aurantiaca</name>
    <dbReference type="NCBI Taxonomy" id="2602767"/>
    <lineage>
        <taxon>Bacteria</taxon>
        <taxon>Pseudomonadati</taxon>
        <taxon>Bacteroidota</taxon>
        <taxon>Saprospiria</taxon>
        <taxon>Saprospirales</taxon>
        <taxon>Lewinellaceae</taxon>
        <taxon>Neolewinella</taxon>
    </lineage>
</organism>
<evidence type="ECO:0000256" key="3">
    <source>
        <dbReference type="ARBA" id="ARBA00023004"/>
    </source>
</evidence>
<protein>
    <recommendedName>
        <fullName evidence="5">Calcineurin-like phosphoesterase domain-containing protein</fullName>
    </recommendedName>
</protein>
<dbReference type="Pfam" id="PF00149">
    <property type="entry name" value="Metallophos"/>
    <property type="match status" value="1"/>
</dbReference>
<dbReference type="Proteomes" id="UP000321907">
    <property type="component" value="Unassembled WGS sequence"/>
</dbReference>
<dbReference type="EMBL" id="VOXD01000016">
    <property type="protein sequence ID" value="TXF89199.1"/>
    <property type="molecule type" value="Genomic_DNA"/>
</dbReference>
<dbReference type="OrthoDB" id="9816081at2"/>
<evidence type="ECO:0000256" key="1">
    <source>
        <dbReference type="ARBA" id="ARBA00022723"/>
    </source>
</evidence>
<dbReference type="SUPFAM" id="SSF56300">
    <property type="entry name" value="Metallo-dependent phosphatases"/>
    <property type="match status" value="1"/>
</dbReference>
<evidence type="ECO:0000256" key="4">
    <source>
        <dbReference type="ARBA" id="ARBA00025742"/>
    </source>
</evidence>
<name>A0A5C7FHK2_9BACT</name>
<accession>A0A5C7FHK2</accession>
<gene>
    <name evidence="6" type="ORF">FUA23_11855</name>
</gene>
<keyword evidence="3" id="KW-0408">Iron</keyword>
<keyword evidence="2" id="KW-0378">Hydrolase</keyword>
<sequence>MIVHVKIAQITDLHLLPIGELLMGLDVNARLDKVLAHLMKREPDAIFLTGDFCAAEPKQEIFHMLRARLDPLGVPYYLTPGNHDDRVMLRNAFFLGGHNQDPIRGLVRVKDQDFLFLDSSMGKVDSNQIEWLGRALQNSPDASVVLHHPPVPMGVTFMDNTYPLKQTNDLIKLLTTDRRPRKVFCGHFHSGRTVRWKNLEVHLCPPTSFFINPDNTAFQQEMLPPAYLMLEWMEDGSFRSTPSYVV</sequence>
<comment type="caution">
    <text evidence="6">The sequence shown here is derived from an EMBL/GenBank/DDBJ whole genome shotgun (WGS) entry which is preliminary data.</text>
</comment>